<reference evidence="3 4" key="1">
    <citation type="submission" date="2021-03" db="EMBL/GenBank/DDBJ databases">
        <title>Aliifodinibius sp. nov., a new bacterium isolated from saline soil.</title>
        <authorList>
            <person name="Galisteo C."/>
            <person name="De La Haba R."/>
            <person name="Sanchez-Porro C."/>
            <person name="Ventosa A."/>
        </authorList>
    </citation>
    <scope>NUCLEOTIDE SEQUENCE [LARGE SCALE GENOMIC DNA]</scope>
    <source>
        <strain evidence="3 4">1BSP15-2V2</strain>
    </source>
</reference>
<keyword evidence="4" id="KW-1185">Reference proteome</keyword>
<dbReference type="RefSeq" id="WP_265767449.1">
    <property type="nucleotide sequence ID" value="NZ_JAGGJA010000015.1"/>
</dbReference>
<name>A0ABT3PS08_9BACT</name>
<keyword evidence="2" id="KW-0812">Transmembrane</keyword>
<evidence type="ECO:0000313" key="3">
    <source>
        <dbReference type="EMBL" id="MCW9708652.1"/>
    </source>
</evidence>
<dbReference type="Pfam" id="PF05359">
    <property type="entry name" value="DUF748"/>
    <property type="match status" value="1"/>
</dbReference>
<feature type="region of interest" description="Disordered" evidence="1">
    <location>
        <begin position="1019"/>
        <end position="1041"/>
    </location>
</feature>
<dbReference type="InterPro" id="IPR008023">
    <property type="entry name" value="DUF748"/>
</dbReference>
<sequence>MKAFLKIIGGFFALLVVIIVGLNLYFTNDRLQNMLMPYLNEAVGRPVEVESMSVTFFSTFPQPGVEINKLSIPAETEEDTLISLDRMVAGVDLFSLFAENINFSEIELNRPQFTYKVFADSTTNLDFLLEQEETDTTASESYNINIPYFQITEGHFGYQDFTSNTSAALHDLNGDLSLNYADSIRSSIDMEVQQVSATVDSTTYLDGLPLSLTEESIFYPDDEIIQLREGTFAIRGLEMDLVGTLSNWSQTLSIDLQFNSSSDNFGDLLTLLPENEYTQGLETEGSLDLGGTIRGAVTEDAIPNFNIRMLVQNGYLKDPDLPQPIEDIRISASATNELVTIDTLNALAGANSLTGSGELQQPLEDNGTFNMDFIADVDLSTVNEFYDISELDLQQLAGQLDVNANAEGQLDQPEQAAFNGKAILADGLLKYQDVPKAITNINVNASGTQDLLTIQSLSLQAAENSFSAEGQVQHLLDEGARSINDMNTNLNFDLATIKEFYPIDEDTLRLEGMLTAQAILDGKADQIEQAVQSGSINLKDGLIDYDSFDAPFRNITFDAVLEGPQMTIVEGSLQSGDNNVQASGVINNYISENRSLNIKTEGSAKLKEISNYYDLEPDITDLSGDADFNLAVQGPANDPSAMFFSGKLTVKNGNMAGESLREPVKDLNGTFSLSPDKASLNNLTFQMGSSDIDVKGSLSNYMAYLKDEKNRKVTPKLTGQYYSKYLNLDELIDWSDTTSTNFNLELPDLNSNVSTQIDQMKITGVTMRNLEAKATSTPKQINLTQANVELFEGKANGTMLWEIPPNKPSTFNFKGALDSLRLESFFEEYPILGKNSQFYKFIAGTFSTSVDYTTKIDTELNPLIPTTLLNGTFGMSEAQVHNHPLQQKLSGFTKIKTLQDVVLDQWKSSIAIDKNILTISDLSLTSKDIGLELNGTQNLQNDNIDFQISLLLPERFKSDIASAITSQAANALTRDNNTIMVPLRVTGNYSNPKVQPDQTVIQPIVKKYLKNKAGNAIKNLFGGDKKESNPDTTQTDTTTSN</sequence>
<comment type="caution">
    <text evidence="3">The sequence shown here is derived from an EMBL/GenBank/DDBJ whole genome shotgun (WGS) entry which is preliminary data.</text>
</comment>
<keyword evidence="2" id="KW-0472">Membrane</keyword>
<organism evidence="3 4">
    <name type="scientific">Fodinibius salsisoli</name>
    <dbReference type="NCBI Taxonomy" id="2820877"/>
    <lineage>
        <taxon>Bacteria</taxon>
        <taxon>Pseudomonadati</taxon>
        <taxon>Balneolota</taxon>
        <taxon>Balneolia</taxon>
        <taxon>Balneolales</taxon>
        <taxon>Balneolaceae</taxon>
        <taxon>Fodinibius</taxon>
    </lineage>
</organism>
<dbReference type="EMBL" id="JAGGJA010000015">
    <property type="protein sequence ID" value="MCW9708652.1"/>
    <property type="molecule type" value="Genomic_DNA"/>
</dbReference>
<keyword evidence="2" id="KW-1133">Transmembrane helix</keyword>
<dbReference type="PANTHER" id="PTHR30441">
    <property type="entry name" value="DUF748 DOMAIN-CONTAINING PROTEIN"/>
    <property type="match status" value="1"/>
</dbReference>
<feature type="compositionally biased region" description="Low complexity" evidence="1">
    <location>
        <begin position="1031"/>
        <end position="1041"/>
    </location>
</feature>
<evidence type="ECO:0000313" key="4">
    <source>
        <dbReference type="Proteomes" id="UP001207918"/>
    </source>
</evidence>
<dbReference type="Proteomes" id="UP001207918">
    <property type="component" value="Unassembled WGS sequence"/>
</dbReference>
<proteinExistence type="predicted"/>
<dbReference type="PANTHER" id="PTHR30441:SF8">
    <property type="entry name" value="DUF748 DOMAIN-CONTAINING PROTEIN"/>
    <property type="match status" value="1"/>
</dbReference>
<gene>
    <name evidence="3" type="ORF">J6I44_17455</name>
</gene>
<feature type="transmembrane region" description="Helical" evidence="2">
    <location>
        <begin position="7"/>
        <end position="26"/>
    </location>
</feature>
<dbReference type="InterPro" id="IPR052894">
    <property type="entry name" value="AsmA-related"/>
</dbReference>
<evidence type="ECO:0000256" key="1">
    <source>
        <dbReference type="SAM" id="MobiDB-lite"/>
    </source>
</evidence>
<evidence type="ECO:0000256" key="2">
    <source>
        <dbReference type="SAM" id="Phobius"/>
    </source>
</evidence>
<protein>
    <recommendedName>
        <fullName evidence="5">AsmA-like C-terminal region</fullName>
    </recommendedName>
</protein>
<evidence type="ECO:0008006" key="5">
    <source>
        <dbReference type="Google" id="ProtNLM"/>
    </source>
</evidence>
<accession>A0ABT3PS08</accession>